<name>A0A182T3A0_9DIPT</name>
<reference evidence="2" key="1">
    <citation type="submission" date="2013-09" db="EMBL/GenBank/DDBJ databases">
        <title>The Genome Sequence of Anopheles maculatus species B.</title>
        <authorList>
            <consortium name="The Broad Institute Genomics Platform"/>
            <person name="Neafsey D.E."/>
            <person name="Besansky N."/>
            <person name="Howell P."/>
            <person name="Walton C."/>
            <person name="Young S.K."/>
            <person name="Zeng Q."/>
            <person name="Gargeya S."/>
            <person name="Fitzgerald M."/>
            <person name="Haas B."/>
            <person name="Abouelleil A."/>
            <person name="Allen A.W."/>
            <person name="Alvarado L."/>
            <person name="Arachchi H.M."/>
            <person name="Berlin A.M."/>
            <person name="Chapman S.B."/>
            <person name="Gainer-Dewar J."/>
            <person name="Goldberg J."/>
            <person name="Griggs A."/>
            <person name="Gujja S."/>
            <person name="Hansen M."/>
            <person name="Howarth C."/>
            <person name="Imamovic A."/>
            <person name="Ireland A."/>
            <person name="Larimer J."/>
            <person name="McCowan C."/>
            <person name="Murphy C."/>
            <person name="Pearson M."/>
            <person name="Poon T.W."/>
            <person name="Priest M."/>
            <person name="Roberts A."/>
            <person name="Saif S."/>
            <person name="Shea T."/>
            <person name="Sisk P."/>
            <person name="Sykes S."/>
            <person name="Wortman J."/>
            <person name="Nusbaum C."/>
            <person name="Birren B."/>
        </authorList>
    </citation>
    <scope>NUCLEOTIDE SEQUENCE [LARGE SCALE GENOMIC DNA]</scope>
    <source>
        <strain evidence="2">maculatus3</strain>
    </source>
</reference>
<protein>
    <submittedName>
        <fullName evidence="1">Uncharacterized protein</fullName>
    </submittedName>
</protein>
<organism evidence="1 2">
    <name type="scientific">Anopheles maculatus</name>
    <dbReference type="NCBI Taxonomy" id="74869"/>
    <lineage>
        <taxon>Eukaryota</taxon>
        <taxon>Metazoa</taxon>
        <taxon>Ecdysozoa</taxon>
        <taxon>Arthropoda</taxon>
        <taxon>Hexapoda</taxon>
        <taxon>Insecta</taxon>
        <taxon>Pterygota</taxon>
        <taxon>Neoptera</taxon>
        <taxon>Endopterygota</taxon>
        <taxon>Diptera</taxon>
        <taxon>Nematocera</taxon>
        <taxon>Culicoidea</taxon>
        <taxon>Culicidae</taxon>
        <taxon>Anophelinae</taxon>
        <taxon>Anopheles</taxon>
        <taxon>Anopheles maculatus group</taxon>
    </lineage>
</organism>
<evidence type="ECO:0000313" key="1">
    <source>
        <dbReference type="EnsemblMetazoa" id="AMAM018748-PA"/>
    </source>
</evidence>
<dbReference type="VEuPathDB" id="VectorBase:AMAM018748"/>
<keyword evidence="2" id="KW-1185">Reference proteome</keyword>
<reference evidence="1" key="2">
    <citation type="submission" date="2020-05" db="UniProtKB">
        <authorList>
            <consortium name="EnsemblMetazoa"/>
        </authorList>
    </citation>
    <scope>IDENTIFICATION</scope>
    <source>
        <strain evidence="1">maculatus3</strain>
    </source>
</reference>
<accession>A0A182T3A0</accession>
<sequence length="183" mass="20860">MYRRTVAVPSYVRTFEGLPPLDEQENLNHWYCDRCLAVYQSLRSEGNVRKEALVSSKGKTEKLIELVRNCGDTERVKQSDMLNQQLLNRSESKNGGRSSSSLKECLVNVFQRLTIESSATQKTEYARRQSFNAIKYKKEPTHGIDAVGRTFLPSKTFGVKGKLCFLVKSPRCQNADLMPIYNV</sequence>
<dbReference type="AlphaFoldDB" id="A0A182T3A0"/>
<proteinExistence type="predicted"/>
<dbReference type="EnsemblMetazoa" id="AMAM018748-RA">
    <property type="protein sequence ID" value="AMAM018748-PA"/>
    <property type="gene ID" value="AMAM018748"/>
</dbReference>
<dbReference type="Proteomes" id="UP000075901">
    <property type="component" value="Unassembled WGS sequence"/>
</dbReference>
<evidence type="ECO:0000313" key="2">
    <source>
        <dbReference type="Proteomes" id="UP000075901"/>
    </source>
</evidence>